<dbReference type="InterPro" id="IPR013783">
    <property type="entry name" value="Ig-like_fold"/>
</dbReference>
<keyword evidence="2" id="KW-0472">Membrane</keyword>
<name>A0A366M8J8_9EURY</name>
<organism evidence="3 4">
    <name type="scientific">Candidatus Methanobinarius endosymbioticus</name>
    <dbReference type="NCBI Taxonomy" id="2006182"/>
    <lineage>
        <taxon>Archaea</taxon>
        <taxon>Methanobacteriati</taxon>
        <taxon>Methanobacteriota</taxon>
        <taxon>Methanomada group</taxon>
        <taxon>Methanobacteria</taxon>
        <taxon>Methanobacteriales</taxon>
        <taxon>Methanobacteriaceae</taxon>
        <taxon>Candidatus Methanobinarius</taxon>
    </lineage>
</organism>
<protein>
    <recommendedName>
        <fullName evidence="5">Bacterial Ig-like domain-containing protein</fullName>
    </recommendedName>
</protein>
<evidence type="ECO:0008006" key="5">
    <source>
        <dbReference type="Google" id="ProtNLM"/>
    </source>
</evidence>
<gene>
    <name evidence="3" type="ORF">ALNOE001_17760</name>
</gene>
<accession>A0A366M8J8</accession>
<dbReference type="Gene3D" id="2.60.40.10">
    <property type="entry name" value="Immunoglobulins"/>
    <property type="match status" value="1"/>
</dbReference>
<keyword evidence="2" id="KW-1133">Transmembrane helix</keyword>
<evidence type="ECO:0000313" key="3">
    <source>
        <dbReference type="EMBL" id="RBQ22558.1"/>
    </source>
</evidence>
<reference evidence="3 4" key="1">
    <citation type="submission" date="2018-06" db="EMBL/GenBank/DDBJ databases">
        <title>Genomic insight into two independent archaeal endosymbiosis events.</title>
        <authorList>
            <person name="Lind A.E."/>
            <person name="Lewis W.H."/>
            <person name="Spang A."/>
            <person name="Guy L."/>
            <person name="Embley M.T."/>
            <person name="Ettema T.J.G."/>
        </authorList>
    </citation>
    <scope>NUCLEOTIDE SEQUENCE [LARGE SCALE GENOMIC DNA]</scope>
    <source>
        <strain evidence="3">NOE</strain>
    </source>
</reference>
<proteinExistence type="predicted"/>
<feature type="region of interest" description="Disordered" evidence="1">
    <location>
        <begin position="157"/>
        <end position="182"/>
    </location>
</feature>
<feature type="transmembrane region" description="Helical" evidence="2">
    <location>
        <begin position="190"/>
        <end position="208"/>
    </location>
</feature>
<evidence type="ECO:0000313" key="4">
    <source>
        <dbReference type="Proteomes" id="UP000253099"/>
    </source>
</evidence>
<keyword evidence="2" id="KW-0812">Transmembrane</keyword>
<evidence type="ECO:0000256" key="1">
    <source>
        <dbReference type="SAM" id="MobiDB-lite"/>
    </source>
</evidence>
<feature type="compositionally biased region" description="Low complexity" evidence="1">
    <location>
        <begin position="165"/>
        <end position="180"/>
    </location>
</feature>
<dbReference type="EMBL" id="NIZT01000059">
    <property type="protein sequence ID" value="RBQ22558.1"/>
    <property type="molecule type" value="Genomic_DNA"/>
</dbReference>
<evidence type="ECO:0000256" key="2">
    <source>
        <dbReference type="SAM" id="Phobius"/>
    </source>
</evidence>
<keyword evidence="4" id="KW-1185">Reference proteome</keyword>
<dbReference type="Proteomes" id="UP000253099">
    <property type="component" value="Unassembled WGS sequence"/>
</dbReference>
<dbReference type="AlphaFoldDB" id="A0A366M8J8"/>
<comment type="caution">
    <text evidence="3">The sequence shown here is derived from an EMBL/GenBank/DDBJ whole genome shotgun (WGS) entry which is preliminary data.</text>
</comment>
<sequence length="217" mass="24030">MNGTNNTGDYELLSYFLGQLYNETNSLWLNFLAKDKQLLKVLINKVTAQNLTIVVDNQVLRLGLVESEKAATYLNLTVIDNKDSFKLTAKLKSDFKNLSRKTIKFYLNGKLIGTGITNSKGIATFVHDSEAIGTFDFAASFEGNDLYLSSEDSESVKRYKPPHPINNSTNNSSNNPNGNSLDVSAKMQNTGIPIAILLVILAIILLYIGKKNKLNNF</sequence>